<dbReference type="GO" id="GO:0005856">
    <property type="term" value="C:cytoskeleton"/>
    <property type="evidence" value="ECO:0007669"/>
    <property type="project" value="UniProtKB-SubCell"/>
</dbReference>
<evidence type="ECO:0000256" key="4">
    <source>
        <dbReference type="ARBA" id="ARBA00022553"/>
    </source>
</evidence>
<name>A0A3L8DMJ0_OOCBI</name>
<comment type="similarity">
    <text evidence="2">Belongs to the TACC family.</text>
</comment>
<dbReference type="Pfam" id="PF05010">
    <property type="entry name" value="TACC_C"/>
    <property type="match status" value="1"/>
</dbReference>
<dbReference type="InterPro" id="IPR039915">
    <property type="entry name" value="TACC"/>
</dbReference>
<dbReference type="FunFam" id="1.20.5.1700:FF:000001">
    <property type="entry name" value="Transforming acidic coiled-coil-containing protein 1 isoform 2"/>
    <property type="match status" value="1"/>
</dbReference>
<keyword evidence="4" id="KW-0597">Phosphoprotein</keyword>
<feature type="compositionally biased region" description="Polar residues" evidence="8">
    <location>
        <begin position="258"/>
        <end position="282"/>
    </location>
</feature>
<dbReference type="InterPro" id="IPR007707">
    <property type="entry name" value="TACC_C"/>
</dbReference>
<feature type="compositionally biased region" description="Polar residues" evidence="8">
    <location>
        <begin position="623"/>
        <end position="636"/>
    </location>
</feature>
<sequence length="922" mass="101555">MSSPKGIGGSVREGTRVVLKEITATLHNSPPIQPARRKSGNDSPAPAKTAEHEVKVRFAREFADVGAVTENHSTPESLSSASSFRSLSSTLSIKSSSGICADSTPDTPDDADRSYVNSDIPGVEELIFACADIHLGSDSQDLSQDQTFASAIDETSFHASDCSVDESLDNDETRVTATKFQLNQTTAYASLNETCTFAASGNAAPVEDTQSASPSAEGLDAPRVEESIEEPVPLQDGDSVASEPETCDVESNVVEDSPPTSDQVNDSQSNAIKVSPDNSISDDASAVLSEEQTVESYRTAETLSLEIPPSPTKISVPSIPPLEQHTEDSSLPGISSVPSFEDTDSKGAENIVNDVPEPARGASPTLLSTSDDADKEAFALHVNSPVIEAETNESIETHDLLRLDNCAVADNEASSTQLLNRTSIIEREVSEIQESLEKNVDKRDAETRNVTVSIEAPTFLPKDDIAICDKTRVLEERCNPTETVLTESASAAGAVKKKESSFEELDRTLTLQEIEDINLTPDEEEHYEEFKPQRQSTTLSSLIKKQPDFEQFRSTAEQVTNELLNSSTDLAEEQFVSATSEIFQDPSTFDFLLARSNSAHANINRLRTESLYIKFDPLVSNTSMLPQGNAQPVNEEQNGKNESPPPNVDTPKRNPAIAAIDRLLFYSPLPNATVQKLEETQEKIEQEESPKSDINISKELELVRTTVLQLEEKLEKQKKEHAAELERQKAASQEKLNKLQAQLAQEVKTKTQMTVVVEEYEKSISRLLTERERDRTNFEQEKAKLQEELQAANHHLTNTEAAFNDVHQKYERLKGVVSVYKNNETVLKESIQENVETIKTLEVRYDQLKEHAMAQLEKANLELDGIRKQNEAETVKLHAMIRKAELKGNSLNELVEQKTKENKELAKILDEVIARVGHGNTE</sequence>
<comment type="caution">
    <text evidence="10">The sequence shown here is derived from an EMBL/GenBank/DDBJ whole genome shotgun (WGS) entry which is preliminary data.</text>
</comment>
<proteinExistence type="inferred from homology"/>
<evidence type="ECO:0000256" key="8">
    <source>
        <dbReference type="SAM" id="MobiDB-lite"/>
    </source>
</evidence>
<dbReference type="PANTHER" id="PTHR13924">
    <property type="entry name" value="TRANSFORMING ACIDIC COILED-COIL CONTAINING PROTEIN 1/2"/>
    <property type="match status" value="1"/>
</dbReference>
<feature type="compositionally biased region" description="Polar residues" evidence="8">
    <location>
        <begin position="290"/>
        <end position="302"/>
    </location>
</feature>
<keyword evidence="3" id="KW-0963">Cytoplasm</keyword>
<feature type="region of interest" description="Disordered" evidence="8">
    <location>
        <begin position="202"/>
        <end position="369"/>
    </location>
</feature>
<keyword evidence="5 7" id="KW-0175">Coiled coil</keyword>
<gene>
    <name evidence="10" type="ORF">DMN91_006000</name>
</gene>
<reference evidence="10" key="1">
    <citation type="journal article" date="2018" name="Genome Res.">
        <title>The genomic architecture and molecular evolution of ant odorant receptors.</title>
        <authorList>
            <person name="McKenzie S.K."/>
            <person name="Kronauer D.J.C."/>
        </authorList>
    </citation>
    <scope>NUCLEOTIDE SEQUENCE [LARGE SCALE GENOMIC DNA]</scope>
    <source>
        <strain evidence="10">Clonal line C1</strain>
    </source>
</reference>
<feature type="region of interest" description="Disordered" evidence="8">
    <location>
        <begin position="94"/>
        <end position="114"/>
    </location>
</feature>
<accession>A0A3L8DMJ0</accession>
<protein>
    <recommendedName>
        <fullName evidence="9">Transforming acidic coiled-coil-containing protein C-terminal domain-containing protein</fullName>
    </recommendedName>
</protein>
<dbReference type="GO" id="GO:0007097">
    <property type="term" value="P:nuclear migration"/>
    <property type="evidence" value="ECO:0007669"/>
    <property type="project" value="TreeGrafter"/>
</dbReference>
<organism evidence="10">
    <name type="scientific">Ooceraea biroi</name>
    <name type="common">Clonal raider ant</name>
    <name type="synonym">Cerapachys biroi</name>
    <dbReference type="NCBI Taxonomy" id="2015173"/>
    <lineage>
        <taxon>Eukaryota</taxon>
        <taxon>Metazoa</taxon>
        <taxon>Ecdysozoa</taxon>
        <taxon>Arthropoda</taxon>
        <taxon>Hexapoda</taxon>
        <taxon>Insecta</taxon>
        <taxon>Pterygota</taxon>
        <taxon>Neoptera</taxon>
        <taxon>Endopterygota</taxon>
        <taxon>Hymenoptera</taxon>
        <taxon>Apocrita</taxon>
        <taxon>Aculeata</taxon>
        <taxon>Formicoidea</taxon>
        <taxon>Formicidae</taxon>
        <taxon>Dorylinae</taxon>
        <taxon>Ooceraea</taxon>
    </lineage>
</organism>
<evidence type="ECO:0000256" key="3">
    <source>
        <dbReference type="ARBA" id="ARBA00022490"/>
    </source>
</evidence>
<evidence type="ECO:0000259" key="9">
    <source>
        <dbReference type="Pfam" id="PF05010"/>
    </source>
</evidence>
<dbReference type="GO" id="GO:0005737">
    <property type="term" value="C:cytoplasm"/>
    <property type="evidence" value="ECO:0007669"/>
    <property type="project" value="TreeGrafter"/>
</dbReference>
<evidence type="ECO:0000256" key="7">
    <source>
        <dbReference type="SAM" id="Coils"/>
    </source>
</evidence>
<dbReference type="PANTHER" id="PTHR13924:SF10">
    <property type="entry name" value="TRANSFORMING ACIDIC COILED-COIL PROTEIN, ISOFORM K"/>
    <property type="match status" value="1"/>
</dbReference>
<keyword evidence="6" id="KW-0206">Cytoskeleton</keyword>
<feature type="coiled-coil region" evidence="7">
    <location>
        <begin position="831"/>
        <end position="915"/>
    </location>
</feature>
<feature type="compositionally biased region" description="Low complexity" evidence="8">
    <location>
        <begin position="94"/>
        <end position="106"/>
    </location>
</feature>
<feature type="region of interest" description="Disordered" evidence="8">
    <location>
        <begin position="23"/>
        <end position="53"/>
    </location>
</feature>
<evidence type="ECO:0000256" key="2">
    <source>
        <dbReference type="ARBA" id="ARBA00009423"/>
    </source>
</evidence>
<dbReference type="AlphaFoldDB" id="A0A3L8DMJ0"/>
<feature type="region of interest" description="Disordered" evidence="8">
    <location>
        <begin position="623"/>
        <end position="653"/>
    </location>
</feature>
<evidence type="ECO:0000313" key="10">
    <source>
        <dbReference type="EMBL" id="RLU21627.1"/>
    </source>
</evidence>
<dbReference type="OrthoDB" id="10255048at2759"/>
<dbReference type="GO" id="GO:0007052">
    <property type="term" value="P:mitotic spindle organization"/>
    <property type="evidence" value="ECO:0007669"/>
    <property type="project" value="InterPro"/>
</dbReference>
<feature type="coiled-coil region" evidence="7">
    <location>
        <begin position="700"/>
        <end position="802"/>
    </location>
</feature>
<dbReference type="Proteomes" id="UP000279307">
    <property type="component" value="Chromosome 6"/>
</dbReference>
<comment type="subcellular location">
    <subcellularLocation>
        <location evidence="1">Cytoplasm</location>
        <location evidence="1">Cytoskeleton</location>
    </subcellularLocation>
</comment>
<evidence type="ECO:0000256" key="1">
    <source>
        <dbReference type="ARBA" id="ARBA00004245"/>
    </source>
</evidence>
<dbReference type="Gene3D" id="1.20.5.1700">
    <property type="match status" value="1"/>
</dbReference>
<dbReference type="EMBL" id="QOIP01000006">
    <property type="protein sequence ID" value="RLU21627.1"/>
    <property type="molecule type" value="Genomic_DNA"/>
</dbReference>
<reference evidence="10" key="2">
    <citation type="submission" date="2018-07" db="EMBL/GenBank/DDBJ databases">
        <authorList>
            <person name="Mckenzie S.K."/>
            <person name="Kronauer D.J.C."/>
        </authorList>
    </citation>
    <scope>NUCLEOTIDE SEQUENCE</scope>
    <source>
        <strain evidence="10">Clonal line C1</strain>
    </source>
</reference>
<evidence type="ECO:0000256" key="5">
    <source>
        <dbReference type="ARBA" id="ARBA00023054"/>
    </source>
</evidence>
<evidence type="ECO:0000256" key="6">
    <source>
        <dbReference type="ARBA" id="ARBA00023212"/>
    </source>
</evidence>
<feature type="domain" description="Transforming acidic coiled-coil-containing protein C-terminal" evidence="9">
    <location>
        <begin position="718"/>
        <end position="913"/>
    </location>
</feature>